<dbReference type="GO" id="GO:1905502">
    <property type="term" value="F:acetyl-CoA binding"/>
    <property type="evidence" value="ECO:0007669"/>
    <property type="project" value="TreeGrafter"/>
</dbReference>
<evidence type="ECO:0000256" key="2">
    <source>
        <dbReference type="ARBA" id="ARBA00008694"/>
    </source>
</evidence>
<dbReference type="Gene3D" id="3.40.630.30">
    <property type="match status" value="1"/>
</dbReference>
<evidence type="ECO:0000256" key="3">
    <source>
        <dbReference type="ARBA" id="ARBA00022490"/>
    </source>
</evidence>
<dbReference type="PANTHER" id="PTHR13538:SF4">
    <property type="entry name" value="N-ALPHA-ACETYLTRANSFERASE 80"/>
    <property type="match status" value="1"/>
</dbReference>
<evidence type="ECO:0000256" key="9">
    <source>
        <dbReference type="ARBA" id="ARBA00071735"/>
    </source>
</evidence>
<comment type="caution">
    <text evidence="13">The sequence shown here is derived from an EMBL/GenBank/DDBJ whole genome shotgun (WGS) entry which is preliminary data.</text>
</comment>
<evidence type="ECO:0000256" key="1">
    <source>
        <dbReference type="ARBA" id="ARBA00004514"/>
    </source>
</evidence>
<evidence type="ECO:0000256" key="5">
    <source>
        <dbReference type="ARBA" id="ARBA00023315"/>
    </source>
</evidence>
<dbReference type="PROSITE" id="PS51186">
    <property type="entry name" value="GNAT"/>
    <property type="match status" value="1"/>
</dbReference>
<comment type="function">
    <text evidence="8">N-alpha-acetyltransferase that specifically mediates the acetylation of the acidic amino terminus of processed forms of beta- and gamma-actin (ACTB and ACTG, respectively). N-terminal acetylation of processed beta- and gamma-actin regulates actin filament depolymerization and elongation. In vivo, preferentially displays N-terminal acetyltransferase activity towards acid N-terminal sequences starting with Asp-Asp-Asp and Glu-Glu-Glu. In vitro, shows high activity towards Met-Asp-Glu-Leu and Met-Asp-Asp-Asp. May act as a tumor suppressor.</text>
</comment>
<dbReference type="SUPFAM" id="SSF55729">
    <property type="entry name" value="Acyl-CoA N-acyltransferases (Nat)"/>
    <property type="match status" value="1"/>
</dbReference>
<evidence type="ECO:0000256" key="7">
    <source>
        <dbReference type="ARBA" id="ARBA00052050"/>
    </source>
</evidence>
<accession>V8PFJ9</accession>
<keyword evidence="4 13" id="KW-0808">Transferase</keyword>
<comment type="catalytic activity">
    <reaction evidence="6">
        <text>N-terminal L-aspartyl-L-aspartyl-L-aspartyl-[protein] + acetyl-CoA = N-terminal N-acetyl-L-aspartyl-L-aspartyl-L-aspartyl-[protein] + CoA + H(+)</text>
        <dbReference type="Rhea" id="RHEA:57328"/>
        <dbReference type="Rhea" id="RHEA-COMP:14863"/>
        <dbReference type="Rhea" id="RHEA-COMP:14864"/>
        <dbReference type="ChEBI" id="CHEBI:15378"/>
        <dbReference type="ChEBI" id="CHEBI:57287"/>
        <dbReference type="ChEBI" id="CHEBI:57288"/>
        <dbReference type="ChEBI" id="CHEBI:141602"/>
        <dbReference type="ChEBI" id="CHEBI:141604"/>
    </reaction>
</comment>
<protein>
    <recommendedName>
        <fullName evidence="9">N-alpha-acetyltransferase 80</fullName>
    </recommendedName>
    <alternativeName>
        <fullName evidence="10">N-acetyltransferase 6</fullName>
    </alternativeName>
</protein>
<evidence type="ECO:0000259" key="12">
    <source>
        <dbReference type="PROSITE" id="PS51186"/>
    </source>
</evidence>
<feature type="non-terminal residue" evidence="13">
    <location>
        <position position="1"/>
    </location>
</feature>
<evidence type="ECO:0000256" key="4">
    <source>
        <dbReference type="ARBA" id="ARBA00022679"/>
    </source>
</evidence>
<keyword evidence="14" id="KW-1185">Reference proteome</keyword>
<comment type="catalytic activity">
    <reaction evidence="7">
        <text>N-terminal L-glutamyl-L-glutamyl-L-glutamyl-[protein] + acetyl-CoA = N-terminal N-acetyl-L-glutamyl-L-glutamyl-L-glutamyl-[protein] + CoA + H(+)</text>
        <dbReference type="Rhea" id="RHEA:57324"/>
        <dbReference type="Rhea" id="RHEA-COMP:14865"/>
        <dbReference type="Rhea" id="RHEA-COMP:14866"/>
        <dbReference type="ChEBI" id="CHEBI:15378"/>
        <dbReference type="ChEBI" id="CHEBI:57287"/>
        <dbReference type="ChEBI" id="CHEBI:57288"/>
        <dbReference type="ChEBI" id="CHEBI:141603"/>
        <dbReference type="ChEBI" id="CHEBI:141606"/>
    </reaction>
</comment>
<dbReference type="Pfam" id="PF00583">
    <property type="entry name" value="Acetyltransf_1"/>
    <property type="match status" value="1"/>
</dbReference>
<dbReference type="FunFam" id="3.40.630.30:FF:000061">
    <property type="entry name" value="N(alpha)-acetyltransferase 80, NatH catalytic subunit"/>
    <property type="match status" value="1"/>
</dbReference>
<dbReference type="OrthoDB" id="329272at2759"/>
<dbReference type="InterPro" id="IPR000182">
    <property type="entry name" value="GNAT_dom"/>
</dbReference>
<dbReference type="EMBL" id="AZIM01000105">
    <property type="protein sequence ID" value="ETE73344.1"/>
    <property type="molecule type" value="Genomic_DNA"/>
</dbReference>
<evidence type="ECO:0000313" key="14">
    <source>
        <dbReference type="Proteomes" id="UP000018936"/>
    </source>
</evidence>
<feature type="compositionally biased region" description="Pro residues" evidence="11">
    <location>
        <begin position="272"/>
        <end position="283"/>
    </location>
</feature>
<sequence length="351" mass="38225">MGSVSEMLTAVPLHKRPDLLEACADLINEEWKRSRTSRIHSLQKSSDNFPMCLVLIRTLRLTEETAEGKTSNTQCQLLGHARLSRVIGQCNSLFVETVVVAKALRGKGYGRKLMEAVENFAKAHGYQHLYLTTHDKQHFYAHLGYSLTKPVQWAGFISSLVPMEFLENFSTPQPKMELPAPSGKHNTNASYQSRCGANLPPSPCAAPLSSSPFCSVAPPSLPSPCSYHSGTATISPCPPLPGPHPSSVQSNNGLVHSSPSASPFASAAPTLLPSPPPPPPLPLPVPPPRAFLLAQPSSGKPASSRVLENTFEEQTLLETPYRDLKGQPIFWMKKENLIFPSCDCNKDEINE</sequence>
<feature type="domain" description="N-acetyltransferase" evidence="12">
    <location>
        <begin position="11"/>
        <end position="168"/>
    </location>
</feature>
<feature type="compositionally biased region" description="Low complexity" evidence="11">
    <location>
        <begin position="257"/>
        <end position="271"/>
    </location>
</feature>
<evidence type="ECO:0000313" key="13">
    <source>
        <dbReference type="EMBL" id="ETE73344.1"/>
    </source>
</evidence>
<evidence type="ECO:0000256" key="11">
    <source>
        <dbReference type="SAM" id="MobiDB-lite"/>
    </source>
</evidence>
<comment type="similarity">
    <text evidence="2">Belongs to the acetyltransferase family.</text>
</comment>
<keyword evidence="5" id="KW-0012">Acyltransferase</keyword>
<evidence type="ECO:0000256" key="8">
    <source>
        <dbReference type="ARBA" id="ARBA00054711"/>
    </source>
</evidence>
<dbReference type="CDD" id="cd04301">
    <property type="entry name" value="NAT_SF"/>
    <property type="match status" value="1"/>
</dbReference>
<dbReference type="GO" id="GO:0005829">
    <property type="term" value="C:cytosol"/>
    <property type="evidence" value="ECO:0007669"/>
    <property type="project" value="UniProtKB-SubCell"/>
</dbReference>
<dbReference type="InterPro" id="IPR039840">
    <property type="entry name" value="NAA80"/>
</dbReference>
<reference evidence="13 14" key="1">
    <citation type="journal article" date="2013" name="Proc. Natl. Acad. Sci. U.S.A.">
        <title>The king cobra genome reveals dynamic gene evolution and adaptation in the snake venom system.</title>
        <authorList>
            <person name="Vonk F.J."/>
            <person name="Casewell N.R."/>
            <person name="Henkel C.V."/>
            <person name="Heimberg A.M."/>
            <person name="Jansen H.J."/>
            <person name="McCleary R.J."/>
            <person name="Kerkkamp H.M."/>
            <person name="Vos R.A."/>
            <person name="Guerreiro I."/>
            <person name="Calvete J.J."/>
            <person name="Wuster W."/>
            <person name="Woods A.E."/>
            <person name="Logan J.M."/>
            <person name="Harrison R.A."/>
            <person name="Castoe T.A."/>
            <person name="de Koning A.P."/>
            <person name="Pollock D.D."/>
            <person name="Yandell M."/>
            <person name="Calderon D."/>
            <person name="Renjifo C."/>
            <person name="Currier R.B."/>
            <person name="Salgado D."/>
            <person name="Pla D."/>
            <person name="Sanz L."/>
            <person name="Hyder A.S."/>
            <person name="Ribeiro J.M."/>
            <person name="Arntzen J.W."/>
            <person name="van den Thillart G.E."/>
            <person name="Boetzer M."/>
            <person name="Pirovano W."/>
            <person name="Dirks R.P."/>
            <person name="Spaink H.P."/>
            <person name="Duboule D."/>
            <person name="McGlinn E."/>
            <person name="Kini R.M."/>
            <person name="Richardson M.K."/>
        </authorList>
    </citation>
    <scope>NUCLEOTIDE SEQUENCE</scope>
    <source>
        <tissue evidence="13">Blood</tissue>
    </source>
</reference>
<dbReference type="PANTHER" id="PTHR13538">
    <property type="entry name" value="N-ACETYLTRANSFERASE 6"/>
    <property type="match status" value="1"/>
</dbReference>
<feature type="region of interest" description="Disordered" evidence="11">
    <location>
        <begin position="238"/>
        <end position="283"/>
    </location>
</feature>
<organism evidence="13 14">
    <name type="scientific">Ophiophagus hannah</name>
    <name type="common">King cobra</name>
    <name type="synonym">Naja hannah</name>
    <dbReference type="NCBI Taxonomy" id="8665"/>
    <lineage>
        <taxon>Eukaryota</taxon>
        <taxon>Metazoa</taxon>
        <taxon>Chordata</taxon>
        <taxon>Craniata</taxon>
        <taxon>Vertebrata</taxon>
        <taxon>Euteleostomi</taxon>
        <taxon>Lepidosauria</taxon>
        <taxon>Squamata</taxon>
        <taxon>Bifurcata</taxon>
        <taxon>Unidentata</taxon>
        <taxon>Episquamata</taxon>
        <taxon>Toxicofera</taxon>
        <taxon>Serpentes</taxon>
        <taxon>Colubroidea</taxon>
        <taxon>Elapidae</taxon>
        <taxon>Elapinae</taxon>
        <taxon>Ophiophagus</taxon>
    </lineage>
</organism>
<proteinExistence type="inferred from homology"/>
<gene>
    <name evidence="13" type="primary">NAT6</name>
    <name evidence="13" type="ORF">L345_00822</name>
</gene>
<keyword evidence="3" id="KW-0963">Cytoplasm</keyword>
<name>V8PFJ9_OPHHA</name>
<evidence type="ECO:0000256" key="6">
    <source>
        <dbReference type="ARBA" id="ARBA00051242"/>
    </source>
</evidence>
<dbReference type="GO" id="GO:0008080">
    <property type="term" value="F:N-acetyltransferase activity"/>
    <property type="evidence" value="ECO:0007669"/>
    <property type="project" value="InterPro"/>
</dbReference>
<evidence type="ECO:0000256" key="10">
    <source>
        <dbReference type="ARBA" id="ARBA00075026"/>
    </source>
</evidence>
<dbReference type="AlphaFoldDB" id="V8PFJ9"/>
<comment type="subcellular location">
    <subcellularLocation>
        <location evidence="1">Cytoplasm</location>
        <location evidence="1">Cytosol</location>
    </subcellularLocation>
</comment>
<dbReference type="Proteomes" id="UP000018936">
    <property type="component" value="Unassembled WGS sequence"/>
</dbReference>
<dbReference type="InterPro" id="IPR016181">
    <property type="entry name" value="Acyl_CoA_acyltransferase"/>
</dbReference>